<gene>
    <name evidence="2" type="ORF">LCGC14_3032320</name>
</gene>
<protein>
    <submittedName>
        <fullName evidence="2">Uncharacterized protein</fullName>
    </submittedName>
</protein>
<dbReference type="SUPFAM" id="SSF81901">
    <property type="entry name" value="HCP-like"/>
    <property type="match status" value="1"/>
</dbReference>
<evidence type="ECO:0000313" key="2">
    <source>
        <dbReference type="EMBL" id="KKK59645.1"/>
    </source>
</evidence>
<feature type="non-terminal residue" evidence="2">
    <location>
        <position position="1"/>
    </location>
</feature>
<dbReference type="EMBL" id="LAZR01063365">
    <property type="protein sequence ID" value="KKK59645.1"/>
    <property type="molecule type" value="Genomic_DNA"/>
</dbReference>
<proteinExistence type="predicted"/>
<accession>A0A0F8XF87</accession>
<sequence>IKSRFLWMFAWFFIGYHIKVADFCHFISYFRIKFRSLEDVMMKGIIAVLGLAAILILPVFGCSKDEDSGSIFSIKTGGNTAEENVQETETQPAVQPVTQYVKTWGVWFYQNEQDIGKPSKDVSEKQYMDFGSKVSTLEKKDINGKTYSKVMLPDRSEYWVEAKTLVDKFIVITQKDVLCYKQPDTDYADTIMLQPGDLGLFSREMDGWINADFLAYRPVEPGGEIKRVGNKWIKDGYTEDLSTAKEAYYLSLAYYYLYSKEKDVNKAIERLEKAASINVTGDTEITYVINDLLAGLTGENEEPTEREGDVEIILPVQDDGE</sequence>
<feature type="transmembrane region" description="Helical" evidence="1">
    <location>
        <begin position="40"/>
        <end position="60"/>
    </location>
</feature>
<organism evidence="2">
    <name type="scientific">marine sediment metagenome</name>
    <dbReference type="NCBI Taxonomy" id="412755"/>
    <lineage>
        <taxon>unclassified sequences</taxon>
        <taxon>metagenomes</taxon>
        <taxon>ecological metagenomes</taxon>
    </lineage>
</organism>
<evidence type="ECO:0000256" key="1">
    <source>
        <dbReference type="SAM" id="Phobius"/>
    </source>
</evidence>
<reference evidence="2" key="1">
    <citation type="journal article" date="2015" name="Nature">
        <title>Complex archaea that bridge the gap between prokaryotes and eukaryotes.</title>
        <authorList>
            <person name="Spang A."/>
            <person name="Saw J.H."/>
            <person name="Jorgensen S.L."/>
            <person name="Zaremba-Niedzwiedzka K."/>
            <person name="Martijn J."/>
            <person name="Lind A.E."/>
            <person name="van Eijk R."/>
            <person name="Schleper C."/>
            <person name="Guy L."/>
            <person name="Ettema T.J."/>
        </authorList>
    </citation>
    <scope>NUCLEOTIDE SEQUENCE</scope>
</reference>
<name>A0A0F8XF87_9ZZZZ</name>
<keyword evidence="1" id="KW-0812">Transmembrane</keyword>
<keyword evidence="1" id="KW-1133">Transmembrane helix</keyword>
<feature type="transmembrane region" description="Helical" evidence="1">
    <location>
        <begin position="6"/>
        <end position="28"/>
    </location>
</feature>
<keyword evidence="1" id="KW-0472">Membrane</keyword>
<comment type="caution">
    <text evidence="2">The sequence shown here is derived from an EMBL/GenBank/DDBJ whole genome shotgun (WGS) entry which is preliminary data.</text>
</comment>
<dbReference type="AlphaFoldDB" id="A0A0F8XF87"/>